<accession>A0A7J0DGU7</accession>
<evidence type="ECO:0000313" key="2">
    <source>
        <dbReference type="EMBL" id="GFS35029.1"/>
    </source>
</evidence>
<evidence type="ECO:0000256" key="1">
    <source>
        <dbReference type="SAM" id="MobiDB-lite"/>
    </source>
</evidence>
<sequence>MLVANPPIVAALLISQVPPPITNPILALVIAIMGEGLSSFKAPLSSKQKRKETTVGPSKKSKKKVGGMSSTFLPSSGMDGEVWKLEFFTVELSRQVAVVNTTKDCDTSLAFAFELLLSILMQTSWD</sequence>
<proteinExistence type="predicted"/>
<organism evidence="2 3">
    <name type="scientific">Actinidia rufa</name>
    <dbReference type="NCBI Taxonomy" id="165716"/>
    <lineage>
        <taxon>Eukaryota</taxon>
        <taxon>Viridiplantae</taxon>
        <taxon>Streptophyta</taxon>
        <taxon>Embryophyta</taxon>
        <taxon>Tracheophyta</taxon>
        <taxon>Spermatophyta</taxon>
        <taxon>Magnoliopsida</taxon>
        <taxon>eudicotyledons</taxon>
        <taxon>Gunneridae</taxon>
        <taxon>Pentapetalae</taxon>
        <taxon>asterids</taxon>
        <taxon>Ericales</taxon>
        <taxon>Actinidiaceae</taxon>
        <taxon>Actinidia</taxon>
    </lineage>
</organism>
<gene>
    <name evidence="2" type="ORF">Acr_00g0037440</name>
</gene>
<feature type="region of interest" description="Disordered" evidence="1">
    <location>
        <begin position="43"/>
        <end position="72"/>
    </location>
</feature>
<reference evidence="3" key="1">
    <citation type="submission" date="2019-07" db="EMBL/GenBank/DDBJ databases">
        <title>De Novo Assembly of kiwifruit Actinidia rufa.</title>
        <authorList>
            <person name="Sugita-Konishi S."/>
            <person name="Sato K."/>
            <person name="Mori E."/>
            <person name="Abe Y."/>
            <person name="Kisaki G."/>
            <person name="Hamano K."/>
            <person name="Suezawa K."/>
            <person name="Otani M."/>
            <person name="Fukuda T."/>
            <person name="Manabe T."/>
            <person name="Gomi K."/>
            <person name="Tabuchi M."/>
            <person name="Akimitsu K."/>
            <person name="Kataoka I."/>
        </authorList>
    </citation>
    <scope>NUCLEOTIDE SEQUENCE [LARGE SCALE GENOMIC DNA]</scope>
    <source>
        <strain evidence="3">cv. Fuchu</strain>
    </source>
</reference>
<keyword evidence="3" id="KW-1185">Reference proteome</keyword>
<dbReference type="AlphaFoldDB" id="A0A7J0DGU7"/>
<dbReference type="EMBL" id="BJWL01000220">
    <property type="protein sequence ID" value="GFS35029.1"/>
    <property type="molecule type" value="Genomic_DNA"/>
</dbReference>
<name>A0A7J0DGU7_9ERIC</name>
<comment type="caution">
    <text evidence="2">The sequence shown here is derived from an EMBL/GenBank/DDBJ whole genome shotgun (WGS) entry which is preliminary data.</text>
</comment>
<dbReference type="Proteomes" id="UP000585474">
    <property type="component" value="Unassembled WGS sequence"/>
</dbReference>
<evidence type="ECO:0000313" key="3">
    <source>
        <dbReference type="Proteomes" id="UP000585474"/>
    </source>
</evidence>
<protein>
    <submittedName>
        <fullName evidence="2">Uncharacterized protein</fullName>
    </submittedName>
</protein>